<dbReference type="SUPFAM" id="SSF51905">
    <property type="entry name" value="FAD/NAD(P)-binding domain"/>
    <property type="match status" value="1"/>
</dbReference>
<dbReference type="InterPro" id="IPR006076">
    <property type="entry name" value="FAD-dep_OxRdtase"/>
</dbReference>
<dbReference type="InterPro" id="IPR036188">
    <property type="entry name" value="FAD/NAD-bd_sf"/>
</dbReference>
<protein>
    <submittedName>
        <fullName evidence="8">FAD dependent oxidoreductase</fullName>
    </submittedName>
</protein>
<dbReference type="Pfam" id="PF01266">
    <property type="entry name" value="DAO"/>
    <property type="match status" value="1"/>
</dbReference>
<dbReference type="STRING" id="97972.A0A2V1DMM6"/>
<dbReference type="AlphaFoldDB" id="A0A2V1DMM6"/>
<evidence type="ECO:0000313" key="8">
    <source>
        <dbReference type="EMBL" id="PVH99091.1"/>
    </source>
</evidence>
<sequence>MASTPSPHIPSSILIIGGGVFGLSTAWALCRRPEYKNSSITVIDRLSFPATDGSSIDSSRIIRADYSAAVYSKLAVKALERWRTDFAPEHYHQSGLCVTAAGPEQKYVTDSLANVQAIGVDKIEVLGSSEDIKRACGLEAASPNGGGNVGYVNWSSGWANAEGGMRWLREKVEKLNRVKFVVGKVKKLQIHHQTNTVSGAILEDSSEIHADLTILAAGAWSASLIDLRGICKSTGQALFYMPISPSEEAKLSKNPTILNLSNGLFMIPPAKGLLKIARHGDGYINPTTIPHPESTDPNETITVSLPYTHVNDPNLSVPIEAHRECRDFLSSIHPSLAVPSRPFTHSKICWYTDTRNGDFLITYHPKYKGLFVATGGSGHGYKFLPVIGDSILECIMGRTPEDFKDRWKWPEERVPEELWKGDGSRGGPVGMVLEEELRKSGKARL</sequence>
<evidence type="ECO:0000256" key="5">
    <source>
        <dbReference type="ARBA" id="ARBA00023002"/>
    </source>
</evidence>
<feature type="domain" description="FAD dependent oxidoreductase" evidence="7">
    <location>
        <begin position="13"/>
        <end position="389"/>
    </location>
</feature>
<keyword evidence="5" id="KW-0560">Oxidoreductase</keyword>
<evidence type="ECO:0000256" key="2">
    <source>
        <dbReference type="ARBA" id="ARBA00010989"/>
    </source>
</evidence>
<organism evidence="8 9">
    <name type="scientific">Periconia macrospinosa</name>
    <dbReference type="NCBI Taxonomy" id="97972"/>
    <lineage>
        <taxon>Eukaryota</taxon>
        <taxon>Fungi</taxon>
        <taxon>Dikarya</taxon>
        <taxon>Ascomycota</taxon>
        <taxon>Pezizomycotina</taxon>
        <taxon>Dothideomycetes</taxon>
        <taxon>Pleosporomycetidae</taxon>
        <taxon>Pleosporales</taxon>
        <taxon>Massarineae</taxon>
        <taxon>Periconiaceae</taxon>
        <taxon>Periconia</taxon>
    </lineage>
</organism>
<evidence type="ECO:0000259" key="7">
    <source>
        <dbReference type="Pfam" id="PF01266"/>
    </source>
</evidence>
<gene>
    <name evidence="8" type="ORF">DM02DRAFT_18394</name>
</gene>
<evidence type="ECO:0000313" key="9">
    <source>
        <dbReference type="Proteomes" id="UP000244855"/>
    </source>
</evidence>
<dbReference type="Gene3D" id="3.30.9.10">
    <property type="entry name" value="D-Amino Acid Oxidase, subunit A, domain 2"/>
    <property type="match status" value="1"/>
</dbReference>
<accession>A0A2V1DMM6</accession>
<dbReference type="GO" id="GO:0004657">
    <property type="term" value="F:proline dehydrogenase activity"/>
    <property type="evidence" value="ECO:0007669"/>
    <property type="project" value="TreeGrafter"/>
</dbReference>
<dbReference type="InterPro" id="IPR045170">
    <property type="entry name" value="MTOX"/>
</dbReference>
<dbReference type="OrthoDB" id="2219495at2759"/>
<evidence type="ECO:0000256" key="6">
    <source>
        <dbReference type="SAM" id="Phobius"/>
    </source>
</evidence>
<dbReference type="PANTHER" id="PTHR10961:SF46">
    <property type="entry name" value="PEROXISOMAL SARCOSINE OXIDASE"/>
    <property type="match status" value="1"/>
</dbReference>
<keyword evidence="6" id="KW-0472">Membrane</keyword>
<dbReference type="GO" id="GO:0050660">
    <property type="term" value="F:flavin adenine dinucleotide binding"/>
    <property type="evidence" value="ECO:0007669"/>
    <property type="project" value="InterPro"/>
</dbReference>
<name>A0A2V1DMM6_9PLEO</name>
<reference evidence="8 9" key="1">
    <citation type="journal article" date="2018" name="Sci. Rep.">
        <title>Comparative genomics provides insights into the lifestyle and reveals functional heterogeneity of dark septate endophytic fungi.</title>
        <authorList>
            <person name="Knapp D.G."/>
            <person name="Nemeth J.B."/>
            <person name="Barry K."/>
            <person name="Hainaut M."/>
            <person name="Henrissat B."/>
            <person name="Johnson J."/>
            <person name="Kuo A."/>
            <person name="Lim J.H.P."/>
            <person name="Lipzen A."/>
            <person name="Nolan M."/>
            <person name="Ohm R.A."/>
            <person name="Tamas L."/>
            <person name="Grigoriev I.V."/>
            <person name="Spatafora J.W."/>
            <person name="Nagy L.G."/>
            <person name="Kovacs G.M."/>
        </authorList>
    </citation>
    <scope>NUCLEOTIDE SEQUENCE [LARGE SCALE GENOMIC DNA]</scope>
    <source>
        <strain evidence="8 9">DSE2036</strain>
    </source>
</reference>
<keyword evidence="6" id="KW-1133">Transmembrane helix</keyword>
<dbReference type="PANTHER" id="PTHR10961">
    <property type="entry name" value="PEROXISOMAL SARCOSINE OXIDASE"/>
    <property type="match status" value="1"/>
</dbReference>
<evidence type="ECO:0000256" key="4">
    <source>
        <dbReference type="ARBA" id="ARBA00022827"/>
    </source>
</evidence>
<evidence type="ECO:0000256" key="1">
    <source>
        <dbReference type="ARBA" id="ARBA00001974"/>
    </source>
</evidence>
<dbReference type="EMBL" id="KZ805399">
    <property type="protein sequence ID" value="PVH99091.1"/>
    <property type="molecule type" value="Genomic_DNA"/>
</dbReference>
<comment type="cofactor">
    <cofactor evidence="1">
        <name>FAD</name>
        <dbReference type="ChEBI" id="CHEBI:57692"/>
    </cofactor>
</comment>
<dbReference type="GO" id="GO:0050031">
    <property type="term" value="F:L-pipecolate oxidase activity"/>
    <property type="evidence" value="ECO:0007669"/>
    <property type="project" value="TreeGrafter"/>
</dbReference>
<dbReference type="Gene3D" id="3.50.50.60">
    <property type="entry name" value="FAD/NAD(P)-binding domain"/>
    <property type="match status" value="1"/>
</dbReference>
<proteinExistence type="inferred from homology"/>
<dbReference type="GO" id="GO:0008115">
    <property type="term" value="F:sarcosine oxidase activity"/>
    <property type="evidence" value="ECO:0007669"/>
    <property type="project" value="TreeGrafter"/>
</dbReference>
<keyword evidence="9" id="KW-1185">Reference proteome</keyword>
<evidence type="ECO:0000256" key="3">
    <source>
        <dbReference type="ARBA" id="ARBA00022630"/>
    </source>
</evidence>
<keyword evidence="6" id="KW-0812">Transmembrane</keyword>
<feature type="transmembrane region" description="Helical" evidence="6">
    <location>
        <begin position="12"/>
        <end position="30"/>
    </location>
</feature>
<keyword evidence="4" id="KW-0274">FAD</keyword>
<keyword evidence="3" id="KW-0285">Flavoprotein</keyword>
<comment type="similarity">
    <text evidence="2">Belongs to the MSOX/MTOX family.</text>
</comment>
<dbReference type="Proteomes" id="UP000244855">
    <property type="component" value="Unassembled WGS sequence"/>
</dbReference>